<gene>
    <name evidence="1" type="ORF">BT96DRAFT_419340</name>
</gene>
<evidence type="ECO:0000313" key="1">
    <source>
        <dbReference type="EMBL" id="KAE9404495.1"/>
    </source>
</evidence>
<keyword evidence="2" id="KW-1185">Reference proteome</keyword>
<protein>
    <submittedName>
        <fullName evidence="1">Uncharacterized protein</fullName>
    </submittedName>
</protein>
<proteinExistence type="predicted"/>
<name>A0A6A4I6V0_9AGAR</name>
<reference evidence="1" key="1">
    <citation type="journal article" date="2019" name="Environ. Microbiol.">
        <title>Fungal ecological strategies reflected in gene transcription - a case study of two litter decomposers.</title>
        <authorList>
            <person name="Barbi F."/>
            <person name="Kohler A."/>
            <person name="Barry K."/>
            <person name="Baskaran P."/>
            <person name="Daum C."/>
            <person name="Fauchery L."/>
            <person name="Ihrmark K."/>
            <person name="Kuo A."/>
            <person name="LaButti K."/>
            <person name="Lipzen A."/>
            <person name="Morin E."/>
            <person name="Grigoriev I.V."/>
            <person name="Henrissat B."/>
            <person name="Lindahl B."/>
            <person name="Martin F."/>
        </authorList>
    </citation>
    <scope>NUCLEOTIDE SEQUENCE</scope>
    <source>
        <strain evidence="1">JB14</strain>
    </source>
</reference>
<dbReference type="EMBL" id="ML769416">
    <property type="protein sequence ID" value="KAE9404495.1"/>
    <property type="molecule type" value="Genomic_DNA"/>
</dbReference>
<sequence>MAPPNPQSSFHLRINVDFTEIRRRLRSEYGTAIQSDADNEISNDIDKDLDDCDAEVRRLQSRIIFLQNHRERLEEYKGCLRFLRSPIRRLPNETVLRDLQFRLRYATNLRRRSCRPCLHW</sequence>
<organism evidence="1 2">
    <name type="scientific">Gymnopus androsaceus JB14</name>
    <dbReference type="NCBI Taxonomy" id="1447944"/>
    <lineage>
        <taxon>Eukaryota</taxon>
        <taxon>Fungi</taxon>
        <taxon>Dikarya</taxon>
        <taxon>Basidiomycota</taxon>
        <taxon>Agaricomycotina</taxon>
        <taxon>Agaricomycetes</taxon>
        <taxon>Agaricomycetidae</taxon>
        <taxon>Agaricales</taxon>
        <taxon>Marasmiineae</taxon>
        <taxon>Omphalotaceae</taxon>
        <taxon>Gymnopus</taxon>
    </lineage>
</organism>
<dbReference type="Proteomes" id="UP000799118">
    <property type="component" value="Unassembled WGS sequence"/>
</dbReference>
<dbReference type="OrthoDB" id="3065285at2759"/>
<accession>A0A6A4I6V0</accession>
<evidence type="ECO:0000313" key="2">
    <source>
        <dbReference type="Proteomes" id="UP000799118"/>
    </source>
</evidence>
<dbReference type="AlphaFoldDB" id="A0A6A4I6V0"/>